<evidence type="ECO:0000256" key="4">
    <source>
        <dbReference type="ARBA" id="ARBA00022989"/>
    </source>
</evidence>
<evidence type="ECO:0000256" key="2">
    <source>
        <dbReference type="ARBA" id="ARBA00022475"/>
    </source>
</evidence>
<dbReference type="GO" id="GO:0016020">
    <property type="term" value="C:membrane"/>
    <property type="evidence" value="ECO:0007669"/>
    <property type="project" value="InterPro"/>
</dbReference>
<dbReference type="EMBL" id="AP019368">
    <property type="protein sequence ID" value="BBH51923.1"/>
    <property type="molecule type" value="Genomic_DNA"/>
</dbReference>
<name>A0A4P2VGD8_FLUSA</name>
<feature type="chain" id="PRO_5020851508" description="Flagellar protein" evidence="7">
    <location>
        <begin position="20"/>
        <end position="332"/>
    </location>
</feature>
<keyword evidence="9" id="KW-1185">Reference proteome</keyword>
<organism evidence="8 9">
    <name type="scientific">Fluviispira sanaruensis</name>
    <dbReference type="NCBI Taxonomy" id="2493639"/>
    <lineage>
        <taxon>Bacteria</taxon>
        <taxon>Pseudomonadati</taxon>
        <taxon>Bdellovibrionota</taxon>
        <taxon>Oligoflexia</taxon>
        <taxon>Silvanigrellales</taxon>
        <taxon>Silvanigrellaceae</taxon>
        <taxon>Fluviispira</taxon>
    </lineage>
</organism>
<evidence type="ECO:0000256" key="7">
    <source>
        <dbReference type="SAM" id="SignalP"/>
    </source>
</evidence>
<dbReference type="GO" id="GO:0044781">
    <property type="term" value="P:bacterial-type flagellum organization"/>
    <property type="evidence" value="ECO:0007669"/>
    <property type="project" value="InterPro"/>
</dbReference>
<dbReference type="RefSeq" id="WP_130605921.1">
    <property type="nucleotide sequence ID" value="NZ_AP019368.1"/>
</dbReference>
<keyword evidence="4 6" id="KW-1133">Transmembrane helix</keyword>
<dbReference type="Pfam" id="PF04347">
    <property type="entry name" value="FliO"/>
    <property type="match status" value="1"/>
</dbReference>
<keyword evidence="7" id="KW-0732">Signal</keyword>
<keyword evidence="5 6" id="KW-0472">Membrane</keyword>
<accession>A0A4P2VGD8</accession>
<evidence type="ECO:0000256" key="3">
    <source>
        <dbReference type="ARBA" id="ARBA00022692"/>
    </source>
</evidence>
<protein>
    <recommendedName>
        <fullName evidence="10">Flagellar protein</fullName>
    </recommendedName>
</protein>
<proteinExistence type="predicted"/>
<dbReference type="AlphaFoldDB" id="A0A4P2VGD8"/>
<evidence type="ECO:0000313" key="8">
    <source>
        <dbReference type="EMBL" id="BBH51923.1"/>
    </source>
</evidence>
<evidence type="ECO:0000256" key="6">
    <source>
        <dbReference type="SAM" id="Phobius"/>
    </source>
</evidence>
<evidence type="ECO:0000256" key="1">
    <source>
        <dbReference type="ARBA" id="ARBA00004236"/>
    </source>
</evidence>
<feature type="signal peptide" evidence="7">
    <location>
        <begin position="1"/>
        <end position="19"/>
    </location>
</feature>
<feature type="transmembrane region" description="Helical" evidence="6">
    <location>
        <begin position="120"/>
        <end position="142"/>
    </location>
</feature>
<comment type="subcellular location">
    <subcellularLocation>
        <location evidence="1">Cell membrane</location>
    </subcellularLocation>
</comment>
<dbReference type="Proteomes" id="UP000291236">
    <property type="component" value="Chromosome"/>
</dbReference>
<reference evidence="8 9" key="1">
    <citation type="submission" date="2018-12" db="EMBL/GenBank/DDBJ databases">
        <title>Rubrispira sanarue gen. nov., sp., nov., a member of the order Silvanigrellales, isolated from a brackish lake in Hamamatsu Japan.</title>
        <authorList>
            <person name="Maejima Y."/>
            <person name="Iino T."/>
            <person name="Muraguchi Y."/>
            <person name="Fukuda K."/>
            <person name="Nojiri H."/>
            <person name="Ohkuma M."/>
            <person name="Moriuchi R."/>
            <person name="Dohra H."/>
            <person name="Kimbara K."/>
            <person name="Shintani M."/>
        </authorList>
    </citation>
    <scope>NUCLEOTIDE SEQUENCE [LARGE SCALE GENOMIC DNA]</scope>
    <source>
        <strain evidence="8 9">RF1110005</strain>
    </source>
</reference>
<gene>
    <name evidence="8" type="ORF">JCM31447_03520</name>
</gene>
<dbReference type="OrthoDB" id="9825748at2"/>
<dbReference type="InterPro" id="IPR022781">
    <property type="entry name" value="Flagellar_biosynth_FliO"/>
</dbReference>
<evidence type="ECO:0000313" key="9">
    <source>
        <dbReference type="Proteomes" id="UP000291236"/>
    </source>
</evidence>
<evidence type="ECO:0008006" key="10">
    <source>
        <dbReference type="Google" id="ProtNLM"/>
    </source>
</evidence>
<sequence>MKILFIFFNLILVGSNVFAQSSNEAIVPPIQFPEQKIEDTVQKSEQEKGFSNSEKLKEINLENQMQMILSNKIPENEAIKNLKTEIETKKSKTSEKIKTKESDYDFLKEDTPKNKSGSDLLKFFTLAICFTSIIAVCGYFLVKMKKRGAFAMTRPDKIMDVVSSLSISPKRQVLILRIRDQEIVVSNTEAGINFLTEISGNSGYQSKQIVEKKPNLISDKMTFSKSDRSFIEKPEPRKENVINNSDKVAEKKSDILLKALKSLNTNSLTQKLKNSEEKNGEENKPGNFPKYLASQFEAESKKDLKKKEEDGDSVENVTNLIREKLRSMKPLN</sequence>
<keyword evidence="3 6" id="KW-0812">Transmembrane</keyword>
<keyword evidence="2" id="KW-1003">Cell membrane</keyword>
<evidence type="ECO:0000256" key="5">
    <source>
        <dbReference type="ARBA" id="ARBA00023136"/>
    </source>
</evidence>
<dbReference type="KEGG" id="sbf:JCM31447_03520"/>